<proteinExistence type="predicted"/>
<protein>
    <submittedName>
        <fullName evidence="1">Uncharacterized protein</fullName>
    </submittedName>
</protein>
<dbReference type="SUPFAM" id="SSF52096">
    <property type="entry name" value="ClpP/crotonase"/>
    <property type="match status" value="1"/>
</dbReference>
<sequence>MLDPFHQTYTGIGLILDPGTTSLLPRLIGLHLTQEFAVTNRRISVGEAFDRPAYPCVFDNGALEEEALTIARRLAAGTVAAHGAIWRLVADQSLRMEPESRAICEAAASAVGLTAFIADRKPDCQSENAQ</sequence>
<dbReference type="InterPro" id="IPR029045">
    <property type="entry name" value="ClpP/crotonase-like_dom_sf"/>
</dbReference>
<accession>A0A5E8AAS5</accession>
<evidence type="ECO:0000313" key="1">
    <source>
        <dbReference type="EMBL" id="VVT28285.1"/>
    </source>
</evidence>
<gene>
    <name evidence="1" type="ORF">SPHINGO391_500165</name>
</gene>
<dbReference type="AlphaFoldDB" id="A0A5E8AAS5"/>
<dbReference type="Gene3D" id="3.90.226.10">
    <property type="entry name" value="2-enoyl-CoA Hydratase, Chain A, domain 1"/>
    <property type="match status" value="1"/>
</dbReference>
<dbReference type="RefSeq" id="WP_151991843.1">
    <property type="nucleotide sequence ID" value="NZ_LR701528.1"/>
</dbReference>
<dbReference type="Proteomes" id="UP000326857">
    <property type="component" value="Unassembled WGS sequence"/>
</dbReference>
<dbReference type="EMBL" id="CABVLI010000046">
    <property type="protein sequence ID" value="VVT28285.1"/>
    <property type="molecule type" value="Genomic_DNA"/>
</dbReference>
<reference evidence="1 2" key="1">
    <citation type="submission" date="2019-09" db="EMBL/GenBank/DDBJ databases">
        <authorList>
            <person name="Dittami M. S."/>
        </authorList>
    </citation>
    <scope>NUCLEOTIDE SEQUENCE [LARGE SCALE GENOMIC DNA]</scope>
    <source>
        <strain evidence="1">SPHINGO391</strain>
    </source>
</reference>
<evidence type="ECO:0000313" key="2">
    <source>
        <dbReference type="Proteomes" id="UP000326857"/>
    </source>
</evidence>
<name>A0A5E8AAS5_9SPHN</name>
<organism evidence="1 2">
    <name type="scientific">Sphingomonas aurantiaca</name>
    <dbReference type="NCBI Taxonomy" id="185949"/>
    <lineage>
        <taxon>Bacteria</taxon>
        <taxon>Pseudomonadati</taxon>
        <taxon>Pseudomonadota</taxon>
        <taxon>Alphaproteobacteria</taxon>
        <taxon>Sphingomonadales</taxon>
        <taxon>Sphingomonadaceae</taxon>
        <taxon>Sphingomonas</taxon>
    </lineage>
</organism>